<proteinExistence type="predicted"/>
<dbReference type="AlphaFoldDB" id="Q2QMI7"/>
<sequence length="138" mass="15010">MAHEGKLDLPLRTMEENERKREESEERSINDFANLKKVIEVRIPQVEKKVEELRVSVQTLSDGAWGSSPGDRAGPPLPVRPGALGEILSSRMKPGIYLTGTNVPSPGANTPAPARDECLEALILMGWGEACVRPPVAT</sequence>
<evidence type="ECO:0000256" key="1">
    <source>
        <dbReference type="SAM" id="MobiDB-lite"/>
    </source>
</evidence>
<name>Q2QMI7_ORYSJ</name>
<gene>
    <name evidence="3" type="ordered locus">LOC_Os12g41020</name>
</gene>
<reference evidence="3" key="2">
    <citation type="submission" date="2005-04" db="EMBL/GenBank/DDBJ databases">
        <authorList>
            <person name="Buell C.R."/>
            <person name="Wing R.A."/>
            <person name="McCombie W.A."/>
            <person name="Ouyang S."/>
        </authorList>
    </citation>
    <scope>NUCLEOTIDE SEQUENCE</scope>
</reference>
<dbReference type="InterPro" id="IPR010685">
    <property type="entry name" value="DUF1263"/>
</dbReference>
<dbReference type="EMBL" id="DP000011">
    <property type="protein sequence ID" value="ABA99807.1"/>
    <property type="molecule type" value="Genomic_DNA"/>
</dbReference>
<reference evidence="3" key="1">
    <citation type="journal article" date="2005" name="BMC Biol.">
        <title>The sequence of rice chromosomes 11 and 12, rich in disease resistance genes and recent gene duplications.</title>
        <authorList>
            <consortium name="The rice chromosomes 11 and 12 sequencing consortia"/>
        </authorList>
    </citation>
    <scope>NUCLEOTIDE SEQUENCE [LARGE SCALE GENOMIC DNA]</scope>
</reference>
<organism evidence="3">
    <name type="scientific">Oryza sativa subsp. japonica</name>
    <name type="common">Rice</name>
    <dbReference type="NCBI Taxonomy" id="39947"/>
    <lineage>
        <taxon>Eukaryota</taxon>
        <taxon>Viridiplantae</taxon>
        <taxon>Streptophyta</taxon>
        <taxon>Embryophyta</taxon>
        <taxon>Tracheophyta</taxon>
        <taxon>Spermatophyta</taxon>
        <taxon>Magnoliopsida</taxon>
        <taxon>Liliopsida</taxon>
        <taxon>Poales</taxon>
        <taxon>Poaceae</taxon>
        <taxon>BOP clade</taxon>
        <taxon>Oryzoideae</taxon>
        <taxon>Oryzeae</taxon>
        <taxon>Oryzinae</taxon>
        <taxon>Oryza</taxon>
        <taxon>Oryza sativa</taxon>
    </lineage>
</organism>
<feature type="domain" description="DUF1263" evidence="2">
    <location>
        <begin position="90"/>
        <end position="130"/>
    </location>
</feature>
<dbReference type="Pfam" id="PF06882">
    <property type="entry name" value="DUF1263"/>
    <property type="match status" value="1"/>
</dbReference>
<protein>
    <submittedName>
        <fullName evidence="3">Retrotransposon protein, putative, unclassified</fullName>
    </submittedName>
</protein>
<evidence type="ECO:0000313" key="3">
    <source>
        <dbReference type="EMBL" id="ABA99807.1"/>
    </source>
</evidence>
<feature type="region of interest" description="Disordered" evidence="1">
    <location>
        <begin position="61"/>
        <end position="83"/>
    </location>
</feature>
<reference evidence="3" key="3">
    <citation type="submission" date="2006-01" db="EMBL/GenBank/DDBJ databases">
        <authorList>
            <person name="Buell R."/>
        </authorList>
    </citation>
    <scope>NUCLEOTIDE SEQUENCE</scope>
</reference>
<evidence type="ECO:0000259" key="2">
    <source>
        <dbReference type="Pfam" id="PF06882"/>
    </source>
</evidence>
<accession>Q2QMI7</accession>
<feature type="region of interest" description="Disordered" evidence="1">
    <location>
        <begin position="1"/>
        <end position="29"/>
    </location>
</feature>